<name>A0ABR9CGM7_9HYPH</name>
<dbReference type="InterPro" id="IPR053147">
    <property type="entry name" value="Hsp_HslJ-like"/>
</dbReference>
<dbReference type="RefSeq" id="WP_192145256.1">
    <property type="nucleotide sequence ID" value="NZ_JACYXI010000001.1"/>
</dbReference>
<evidence type="ECO:0000313" key="4">
    <source>
        <dbReference type="Proteomes" id="UP000632063"/>
    </source>
</evidence>
<dbReference type="InterPro" id="IPR038670">
    <property type="entry name" value="HslJ-like_sf"/>
</dbReference>
<dbReference type="PANTHER" id="PTHR35535:SF1">
    <property type="entry name" value="HEAT SHOCK PROTEIN HSLJ"/>
    <property type="match status" value="1"/>
</dbReference>
<reference evidence="3 4" key="2">
    <citation type="journal article" date="2021" name="Int. J. Syst. Evol. Microbiol.">
        <title>Roseibium litorale sp. nov., isolated from a tidal flat sediment and proposal for the reclassification of Labrenzia polysiphoniae as Roseibium polysiphoniae comb. nov.</title>
        <authorList>
            <person name="Liu Y."/>
            <person name="Pei T."/>
            <person name="Du J."/>
            <person name="Chao M."/>
            <person name="Deng M.R."/>
            <person name="Zhu H."/>
        </authorList>
    </citation>
    <scope>NUCLEOTIDE SEQUENCE [LARGE SCALE GENOMIC DNA]</scope>
    <source>
        <strain evidence="3 4">4C16A</strain>
    </source>
</reference>
<evidence type="ECO:0000256" key="1">
    <source>
        <dbReference type="SAM" id="SignalP"/>
    </source>
</evidence>
<dbReference type="PANTHER" id="PTHR35535">
    <property type="entry name" value="HEAT SHOCK PROTEIN HSLJ"/>
    <property type="match status" value="1"/>
</dbReference>
<accession>A0ABR9CGM7</accession>
<proteinExistence type="predicted"/>
<keyword evidence="1" id="KW-0732">Signal</keyword>
<sequence length="149" mass="15565">MPLFHHPARFTAKAAALAALIMGASTSCVSAQDADVPPDLLGKWQAEIIDGNPVSGDAASIIEFEEAGAVDGNGGCNTLFGPISRSGAFVKIGPLAMTRKACAPDVLKQEAAFVKALEATRDFRRDQGATALLLLNAQGKELMRLSLLD</sequence>
<keyword evidence="4" id="KW-1185">Reference proteome</keyword>
<evidence type="ECO:0000259" key="2">
    <source>
        <dbReference type="Pfam" id="PF03724"/>
    </source>
</evidence>
<feature type="signal peptide" evidence="1">
    <location>
        <begin position="1"/>
        <end position="31"/>
    </location>
</feature>
<reference evidence="4" key="1">
    <citation type="submission" date="2020-09" db="EMBL/GenBank/DDBJ databases">
        <title>The genome sequence of strain Labrenzia suaedae 4C16A.</title>
        <authorList>
            <person name="Liu Y."/>
        </authorList>
    </citation>
    <scope>NUCLEOTIDE SEQUENCE [LARGE SCALE GENOMIC DNA]</scope>
    <source>
        <strain evidence="4">4C16A</strain>
    </source>
</reference>
<dbReference type="Pfam" id="PF03724">
    <property type="entry name" value="META"/>
    <property type="match status" value="1"/>
</dbReference>
<evidence type="ECO:0000313" key="3">
    <source>
        <dbReference type="EMBL" id="MBD8889938.1"/>
    </source>
</evidence>
<comment type="caution">
    <text evidence="3">The sequence shown here is derived from an EMBL/GenBank/DDBJ whole genome shotgun (WGS) entry which is preliminary data.</text>
</comment>
<dbReference type="InterPro" id="IPR005184">
    <property type="entry name" value="DUF306_Meta_HslJ"/>
</dbReference>
<protein>
    <submittedName>
        <fullName evidence="3">META domain-containing protein</fullName>
    </submittedName>
</protein>
<dbReference type="EMBL" id="JACYXI010000001">
    <property type="protein sequence ID" value="MBD8889938.1"/>
    <property type="molecule type" value="Genomic_DNA"/>
</dbReference>
<dbReference type="Gene3D" id="2.40.128.270">
    <property type="match status" value="1"/>
</dbReference>
<dbReference type="Proteomes" id="UP000632063">
    <property type="component" value="Unassembled WGS sequence"/>
</dbReference>
<feature type="chain" id="PRO_5046346570" evidence="1">
    <location>
        <begin position="32"/>
        <end position="149"/>
    </location>
</feature>
<gene>
    <name evidence="3" type="ORF">IG616_00120</name>
</gene>
<feature type="domain" description="DUF306" evidence="2">
    <location>
        <begin position="42"/>
        <end position="145"/>
    </location>
</feature>
<organism evidence="3 4">
    <name type="scientific">Roseibium litorale</name>
    <dbReference type="NCBI Taxonomy" id="2803841"/>
    <lineage>
        <taxon>Bacteria</taxon>
        <taxon>Pseudomonadati</taxon>
        <taxon>Pseudomonadota</taxon>
        <taxon>Alphaproteobacteria</taxon>
        <taxon>Hyphomicrobiales</taxon>
        <taxon>Stappiaceae</taxon>
        <taxon>Roseibium</taxon>
    </lineage>
</organism>